<feature type="domain" description="Survival protein SurE-like phosphatase/nucleotidase" evidence="8">
    <location>
        <begin position="3"/>
        <end position="58"/>
    </location>
</feature>
<dbReference type="Pfam" id="PF01975">
    <property type="entry name" value="SurE"/>
    <property type="match status" value="1"/>
</dbReference>
<dbReference type="GO" id="GO:0000166">
    <property type="term" value="F:nucleotide binding"/>
    <property type="evidence" value="ECO:0007669"/>
    <property type="project" value="UniProtKB-KW"/>
</dbReference>
<dbReference type="AlphaFoldDB" id="A0A7C3G8G5"/>
<dbReference type="GO" id="GO:0008254">
    <property type="term" value="F:3'-nucleotidase activity"/>
    <property type="evidence" value="ECO:0007669"/>
    <property type="project" value="TreeGrafter"/>
</dbReference>
<dbReference type="EMBL" id="DRMN01000182">
    <property type="protein sequence ID" value="HFB54812.1"/>
    <property type="molecule type" value="Genomic_DNA"/>
</dbReference>
<dbReference type="InterPro" id="IPR036523">
    <property type="entry name" value="SurE-like_sf"/>
</dbReference>
<dbReference type="InterPro" id="IPR030048">
    <property type="entry name" value="SurE"/>
</dbReference>
<evidence type="ECO:0000256" key="6">
    <source>
        <dbReference type="ARBA" id="ARBA00022741"/>
    </source>
</evidence>
<protein>
    <recommendedName>
        <fullName evidence="3">5'-nucleotidase</fullName>
        <ecNumber evidence="3">3.1.3.5</ecNumber>
    </recommendedName>
</protein>
<dbReference type="InterPro" id="IPR002828">
    <property type="entry name" value="SurE-like_Pase/nucleotidase"/>
</dbReference>
<evidence type="ECO:0000256" key="4">
    <source>
        <dbReference type="ARBA" id="ARBA00022490"/>
    </source>
</evidence>
<dbReference type="PANTHER" id="PTHR30457:SF12">
    <property type="entry name" value="5'_3'-NUCLEOTIDASE SURE"/>
    <property type="match status" value="1"/>
</dbReference>
<reference evidence="9" key="1">
    <citation type="journal article" date="2020" name="mSystems">
        <title>Genome- and Community-Level Interaction Insights into Carbon Utilization and Element Cycling Functions of Hydrothermarchaeota in Hydrothermal Sediment.</title>
        <authorList>
            <person name="Zhou Z."/>
            <person name="Liu Y."/>
            <person name="Xu W."/>
            <person name="Pan J."/>
            <person name="Luo Z.H."/>
            <person name="Li M."/>
        </authorList>
    </citation>
    <scope>NUCLEOTIDE SEQUENCE [LARGE SCALE GENOMIC DNA]</scope>
    <source>
        <strain evidence="9">HyVt-489</strain>
    </source>
</reference>
<evidence type="ECO:0000256" key="5">
    <source>
        <dbReference type="ARBA" id="ARBA00022723"/>
    </source>
</evidence>
<gene>
    <name evidence="9" type="ORF">ENJ46_02720</name>
</gene>
<keyword evidence="5" id="KW-0479">Metal-binding</keyword>
<keyword evidence="7" id="KW-0378">Hydrolase</keyword>
<evidence type="ECO:0000259" key="8">
    <source>
        <dbReference type="Pfam" id="PF01975"/>
    </source>
</evidence>
<dbReference type="EC" id="3.1.3.5" evidence="3"/>
<comment type="caution">
    <text evidence="9">The sequence shown here is derived from an EMBL/GenBank/DDBJ whole genome shotgun (WGS) entry which is preliminary data.</text>
</comment>
<dbReference type="Gene3D" id="3.40.1210.10">
    <property type="entry name" value="Survival protein SurE-like phosphatase/nucleotidase"/>
    <property type="match status" value="1"/>
</dbReference>
<sequence length="65" mass="7035">MRILLTNDDGIHAPGLKVLREIAAQLSDDVWVVAPAEEQSAASRGVSLHNPVTARRLEDKVFAVS</sequence>
<evidence type="ECO:0000256" key="2">
    <source>
        <dbReference type="ARBA" id="ARBA00011062"/>
    </source>
</evidence>
<dbReference type="GO" id="GO:0004309">
    <property type="term" value="F:exopolyphosphatase activity"/>
    <property type="evidence" value="ECO:0007669"/>
    <property type="project" value="TreeGrafter"/>
</dbReference>
<proteinExistence type="inferred from homology"/>
<dbReference type="Proteomes" id="UP000886042">
    <property type="component" value="Unassembled WGS sequence"/>
</dbReference>
<feature type="non-terminal residue" evidence="9">
    <location>
        <position position="65"/>
    </location>
</feature>
<evidence type="ECO:0000256" key="3">
    <source>
        <dbReference type="ARBA" id="ARBA00012643"/>
    </source>
</evidence>
<comment type="catalytic activity">
    <reaction evidence="1">
        <text>a ribonucleoside 5'-phosphate + H2O = a ribonucleoside + phosphate</text>
        <dbReference type="Rhea" id="RHEA:12484"/>
        <dbReference type="ChEBI" id="CHEBI:15377"/>
        <dbReference type="ChEBI" id="CHEBI:18254"/>
        <dbReference type="ChEBI" id="CHEBI:43474"/>
        <dbReference type="ChEBI" id="CHEBI:58043"/>
        <dbReference type="EC" id="3.1.3.5"/>
    </reaction>
</comment>
<comment type="similarity">
    <text evidence="2">Belongs to the SurE nucleotidase family.</text>
</comment>
<keyword evidence="6" id="KW-0547">Nucleotide-binding</keyword>
<evidence type="ECO:0000256" key="1">
    <source>
        <dbReference type="ARBA" id="ARBA00000815"/>
    </source>
</evidence>
<evidence type="ECO:0000313" key="9">
    <source>
        <dbReference type="EMBL" id="HFB54812.1"/>
    </source>
</evidence>
<evidence type="ECO:0000256" key="7">
    <source>
        <dbReference type="ARBA" id="ARBA00022801"/>
    </source>
</evidence>
<keyword evidence="4" id="KW-0963">Cytoplasm</keyword>
<organism evidence="9">
    <name type="scientific">Hellea balneolensis</name>
    <dbReference type="NCBI Taxonomy" id="287478"/>
    <lineage>
        <taxon>Bacteria</taxon>
        <taxon>Pseudomonadati</taxon>
        <taxon>Pseudomonadota</taxon>
        <taxon>Alphaproteobacteria</taxon>
        <taxon>Maricaulales</taxon>
        <taxon>Robiginitomaculaceae</taxon>
        <taxon>Hellea</taxon>
    </lineage>
</organism>
<name>A0A7C3G8G5_9PROT</name>
<dbReference type="GO" id="GO:0008253">
    <property type="term" value="F:5'-nucleotidase activity"/>
    <property type="evidence" value="ECO:0007669"/>
    <property type="project" value="UniProtKB-EC"/>
</dbReference>
<accession>A0A7C3G8G5</accession>
<dbReference type="SUPFAM" id="SSF64167">
    <property type="entry name" value="SurE-like"/>
    <property type="match status" value="1"/>
</dbReference>
<dbReference type="PANTHER" id="PTHR30457">
    <property type="entry name" value="5'-NUCLEOTIDASE SURE"/>
    <property type="match status" value="1"/>
</dbReference>
<dbReference type="GO" id="GO:0046872">
    <property type="term" value="F:metal ion binding"/>
    <property type="evidence" value="ECO:0007669"/>
    <property type="project" value="UniProtKB-KW"/>
</dbReference>